<dbReference type="PANTHER" id="PTHR42794:SF2">
    <property type="entry name" value="ABC TRANSPORTER ATP-BINDING PROTEIN"/>
    <property type="match status" value="1"/>
</dbReference>
<evidence type="ECO:0000259" key="4">
    <source>
        <dbReference type="PROSITE" id="PS50893"/>
    </source>
</evidence>
<dbReference type="GO" id="GO:0016887">
    <property type="term" value="F:ATP hydrolysis activity"/>
    <property type="evidence" value="ECO:0007669"/>
    <property type="project" value="InterPro"/>
</dbReference>
<reference evidence="5 6" key="1">
    <citation type="submission" date="2016-06" db="EMBL/GenBank/DDBJ databases">
        <title>Complete genome sequence of a saline-alkali tolerant type strain Dietzia timorensis ID05-A0528T.</title>
        <authorList>
            <person name="Wu X."/>
        </authorList>
    </citation>
    <scope>NUCLEOTIDE SEQUENCE [LARGE SCALE GENOMIC DNA]</scope>
    <source>
        <strain evidence="5 6">ID05-A0528</strain>
    </source>
</reference>
<dbReference type="PROSITE" id="PS00211">
    <property type="entry name" value="ABC_TRANSPORTER_1"/>
    <property type="match status" value="1"/>
</dbReference>
<dbReference type="GO" id="GO:0005524">
    <property type="term" value="F:ATP binding"/>
    <property type="evidence" value="ECO:0007669"/>
    <property type="project" value="UniProtKB-KW"/>
</dbReference>
<dbReference type="PANTHER" id="PTHR42794">
    <property type="entry name" value="HEMIN IMPORT ATP-BINDING PROTEIN HMUV"/>
    <property type="match status" value="1"/>
</dbReference>
<dbReference type="Pfam" id="PF00005">
    <property type="entry name" value="ABC_tran"/>
    <property type="match status" value="1"/>
</dbReference>
<dbReference type="InterPro" id="IPR003439">
    <property type="entry name" value="ABC_transporter-like_ATP-bd"/>
</dbReference>
<dbReference type="Gene3D" id="3.40.50.300">
    <property type="entry name" value="P-loop containing nucleotide triphosphate hydrolases"/>
    <property type="match status" value="1"/>
</dbReference>
<dbReference type="PROSITE" id="PS50893">
    <property type="entry name" value="ABC_TRANSPORTER_2"/>
    <property type="match status" value="1"/>
</dbReference>
<dbReference type="STRING" id="499555.BJL86_2161"/>
<dbReference type="AlphaFoldDB" id="A0A173LMV2"/>
<dbReference type="EMBL" id="CP015961">
    <property type="protein sequence ID" value="ANI92928.1"/>
    <property type="molecule type" value="Genomic_DNA"/>
</dbReference>
<keyword evidence="6" id="KW-1185">Reference proteome</keyword>
<organism evidence="5 6">
    <name type="scientific">Dietzia timorensis</name>
    <dbReference type="NCBI Taxonomy" id="499555"/>
    <lineage>
        <taxon>Bacteria</taxon>
        <taxon>Bacillati</taxon>
        <taxon>Actinomycetota</taxon>
        <taxon>Actinomycetes</taxon>
        <taxon>Mycobacteriales</taxon>
        <taxon>Dietziaceae</taxon>
        <taxon>Dietzia</taxon>
    </lineage>
</organism>
<dbReference type="InterPro" id="IPR017871">
    <property type="entry name" value="ABC_transporter-like_CS"/>
</dbReference>
<keyword evidence="1" id="KW-0813">Transport</keyword>
<feature type="domain" description="ABC transporter" evidence="4">
    <location>
        <begin position="11"/>
        <end position="243"/>
    </location>
</feature>
<protein>
    <submittedName>
        <fullName evidence="5">Iron(3+)-hydroxamate import ATP-binding protein Fhu C</fullName>
    </submittedName>
</protein>
<dbReference type="Proteomes" id="UP000186104">
    <property type="component" value="Chromosome"/>
</dbReference>
<accession>A0A173LMV2</accession>
<dbReference type="InterPro" id="IPR003593">
    <property type="entry name" value="AAA+_ATPase"/>
</dbReference>
<name>A0A173LMV2_9ACTN</name>
<dbReference type="SMART" id="SM00382">
    <property type="entry name" value="AAA"/>
    <property type="match status" value="1"/>
</dbReference>
<evidence type="ECO:0000313" key="5">
    <source>
        <dbReference type="EMBL" id="ANI92928.1"/>
    </source>
</evidence>
<evidence type="ECO:0000256" key="1">
    <source>
        <dbReference type="ARBA" id="ARBA00022448"/>
    </source>
</evidence>
<keyword evidence="3 5" id="KW-0067">ATP-binding</keyword>
<proteinExistence type="predicted"/>
<dbReference type="FunFam" id="3.40.50.300:FF:000134">
    <property type="entry name" value="Iron-enterobactin ABC transporter ATP-binding protein"/>
    <property type="match status" value="1"/>
</dbReference>
<sequence>MISGQGDPARLSVRGVSVRLGGRDVVSDASFSVEPGEELGVVGPNGSGKSTLLKAVLGLLPMHSGEVELDGKPVGEMRTRDRARNIAAVLQDGTGDFDLSCRDVVAMGRSPYKRFLDRDNAADKEKIGGALGMVNGTHLADRPYVSLSGGERQRILIARAIAQEPRLLVMDEPTNHLDLRNQFDVLELPTRLGVTSLIALHDLNLAAAYCDKVAVLCEGRVVAYGTPHEVFTEDLFEHTYEVRAQILTDDETGDPFVRFRPLRIPRSRVNK</sequence>
<dbReference type="SUPFAM" id="SSF52540">
    <property type="entry name" value="P-loop containing nucleoside triphosphate hydrolases"/>
    <property type="match status" value="1"/>
</dbReference>
<dbReference type="KEGG" id="dtm:BJL86_2161"/>
<evidence type="ECO:0000256" key="2">
    <source>
        <dbReference type="ARBA" id="ARBA00022741"/>
    </source>
</evidence>
<dbReference type="RefSeq" id="WP_067476829.1">
    <property type="nucleotide sequence ID" value="NZ_CP015961.1"/>
</dbReference>
<dbReference type="CDD" id="cd03214">
    <property type="entry name" value="ABC_Iron-Siderophores_B12_Hemin"/>
    <property type="match status" value="1"/>
</dbReference>
<keyword evidence="2" id="KW-0547">Nucleotide-binding</keyword>
<dbReference type="InterPro" id="IPR027417">
    <property type="entry name" value="P-loop_NTPase"/>
</dbReference>
<evidence type="ECO:0000256" key="3">
    <source>
        <dbReference type="ARBA" id="ARBA00022840"/>
    </source>
</evidence>
<dbReference type="OrthoDB" id="3579586at2"/>
<gene>
    <name evidence="5" type="ORF">BJL86_2161</name>
</gene>
<evidence type="ECO:0000313" key="6">
    <source>
        <dbReference type="Proteomes" id="UP000186104"/>
    </source>
</evidence>